<evidence type="ECO:0000256" key="5">
    <source>
        <dbReference type="ARBA" id="ARBA00023163"/>
    </source>
</evidence>
<dbReference type="KEGG" id="llu:AKJ09_00624"/>
<dbReference type="GO" id="GO:0016987">
    <property type="term" value="F:sigma factor activity"/>
    <property type="evidence" value="ECO:0007669"/>
    <property type="project" value="UniProtKB-KW"/>
</dbReference>
<dbReference type="Gene3D" id="1.10.1740.10">
    <property type="match status" value="1"/>
</dbReference>
<dbReference type="GO" id="GO:0006352">
    <property type="term" value="P:DNA-templated transcription initiation"/>
    <property type="evidence" value="ECO:0007669"/>
    <property type="project" value="InterPro"/>
</dbReference>
<dbReference type="SUPFAM" id="SSF88659">
    <property type="entry name" value="Sigma3 and sigma4 domains of RNA polymerase sigma factors"/>
    <property type="match status" value="1"/>
</dbReference>
<evidence type="ECO:0000259" key="6">
    <source>
        <dbReference type="Pfam" id="PF04542"/>
    </source>
</evidence>
<dbReference type="AlphaFoldDB" id="A0A0K1PKA4"/>
<dbReference type="InterPro" id="IPR013249">
    <property type="entry name" value="RNA_pol_sigma70_r4_t2"/>
</dbReference>
<protein>
    <submittedName>
        <fullName evidence="8">RNA polymerase sigma factor RpoE</fullName>
    </submittedName>
</protein>
<evidence type="ECO:0000256" key="2">
    <source>
        <dbReference type="ARBA" id="ARBA00023015"/>
    </source>
</evidence>
<feature type="domain" description="RNA polymerase sigma-70 region 2" evidence="6">
    <location>
        <begin position="24"/>
        <end position="90"/>
    </location>
</feature>
<dbReference type="NCBIfam" id="TIGR02937">
    <property type="entry name" value="sigma70-ECF"/>
    <property type="match status" value="1"/>
</dbReference>
<sequence>MSVALGLTKRPSIEADLRPELDAFFRAHVDYVWRSLRHLGVREADLPDQTHEVFLIAYRRYGTWDGEHARGWLFAIARRCASAYRRKAHRRHELVVEHLPDEGVDADPSARLDAERLDRALARLDDDKRTVFVLFEIEEMSMRDIAKTVGCQLPAAYARLYAARRELASLLSEER</sequence>
<keyword evidence="4" id="KW-0238">DNA-binding</keyword>
<dbReference type="EMBL" id="CP012333">
    <property type="protein sequence ID" value="AKU93960.1"/>
    <property type="molecule type" value="Genomic_DNA"/>
</dbReference>
<dbReference type="RefSeq" id="WP_169927200.1">
    <property type="nucleotide sequence ID" value="NZ_CP012333.1"/>
</dbReference>
<dbReference type="InterPro" id="IPR036388">
    <property type="entry name" value="WH-like_DNA-bd_sf"/>
</dbReference>
<dbReference type="InterPro" id="IPR013325">
    <property type="entry name" value="RNA_pol_sigma_r2"/>
</dbReference>
<evidence type="ECO:0000259" key="7">
    <source>
        <dbReference type="Pfam" id="PF08281"/>
    </source>
</evidence>
<comment type="similarity">
    <text evidence="1">Belongs to the sigma-70 factor family. ECF subfamily.</text>
</comment>
<keyword evidence="5" id="KW-0804">Transcription</keyword>
<reference evidence="8 9" key="1">
    <citation type="submission" date="2015-08" db="EMBL/GenBank/DDBJ databases">
        <authorList>
            <person name="Babu N.S."/>
            <person name="Beckwith C.J."/>
            <person name="Beseler K.G."/>
            <person name="Brison A."/>
            <person name="Carone J.V."/>
            <person name="Caskin T.P."/>
            <person name="Diamond M."/>
            <person name="Durham M.E."/>
            <person name="Foxe J.M."/>
            <person name="Go M."/>
            <person name="Henderson B.A."/>
            <person name="Jones I.B."/>
            <person name="McGettigan J.A."/>
            <person name="Micheletti S.J."/>
            <person name="Nasrallah M.E."/>
            <person name="Ortiz D."/>
            <person name="Piller C.R."/>
            <person name="Privatt S.R."/>
            <person name="Schneider S.L."/>
            <person name="Sharp S."/>
            <person name="Smith T.C."/>
            <person name="Stanton J.D."/>
            <person name="Ullery H.E."/>
            <person name="Wilson R.J."/>
            <person name="Serrano M.G."/>
            <person name="Buck G."/>
            <person name="Lee V."/>
            <person name="Wang Y."/>
            <person name="Carvalho R."/>
            <person name="Voegtly L."/>
            <person name="Shi R."/>
            <person name="Duckworth R."/>
            <person name="Johnson A."/>
            <person name="Loviza R."/>
            <person name="Walstead R."/>
            <person name="Shah Z."/>
            <person name="Kiflezghi M."/>
            <person name="Wade K."/>
            <person name="Ball S.L."/>
            <person name="Bradley K.W."/>
            <person name="Asai D.J."/>
            <person name="Bowman C.A."/>
            <person name="Russell D.A."/>
            <person name="Pope W.H."/>
            <person name="Jacobs-Sera D."/>
            <person name="Hendrix R.W."/>
            <person name="Hatfull G.F."/>
        </authorList>
    </citation>
    <scope>NUCLEOTIDE SEQUENCE [LARGE SCALE GENOMIC DNA]</scope>
    <source>
        <strain evidence="8 9">DSM 27648</strain>
    </source>
</reference>
<keyword evidence="9" id="KW-1185">Reference proteome</keyword>
<dbReference type="GO" id="GO:0003677">
    <property type="term" value="F:DNA binding"/>
    <property type="evidence" value="ECO:0007669"/>
    <property type="project" value="UniProtKB-KW"/>
</dbReference>
<feature type="domain" description="RNA polymerase sigma factor 70 region 4 type 2" evidence="7">
    <location>
        <begin position="115"/>
        <end position="167"/>
    </location>
</feature>
<evidence type="ECO:0000313" key="9">
    <source>
        <dbReference type="Proteomes" id="UP000064967"/>
    </source>
</evidence>
<name>A0A0K1PKA4_9BACT</name>
<dbReference type="InterPro" id="IPR014284">
    <property type="entry name" value="RNA_pol_sigma-70_dom"/>
</dbReference>
<dbReference type="PANTHER" id="PTHR43133:SF8">
    <property type="entry name" value="RNA POLYMERASE SIGMA FACTOR HI_1459-RELATED"/>
    <property type="match status" value="1"/>
</dbReference>
<evidence type="ECO:0000313" key="8">
    <source>
        <dbReference type="EMBL" id="AKU93960.1"/>
    </source>
</evidence>
<keyword evidence="3" id="KW-0731">Sigma factor</keyword>
<dbReference type="PATRIC" id="fig|1391654.3.peg.629"/>
<dbReference type="Pfam" id="PF04542">
    <property type="entry name" value="Sigma70_r2"/>
    <property type="match status" value="1"/>
</dbReference>
<dbReference type="Gene3D" id="1.10.10.10">
    <property type="entry name" value="Winged helix-like DNA-binding domain superfamily/Winged helix DNA-binding domain"/>
    <property type="match status" value="1"/>
</dbReference>
<accession>A0A0K1PKA4</accession>
<proteinExistence type="inferred from homology"/>
<dbReference type="PANTHER" id="PTHR43133">
    <property type="entry name" value="RNA POLYMERASE ECF-TYPE SIGMA FACTO"/>
    <property type="match status" value="1"/>
</dbReference>
<dbReference type="SUPFAM" id="SSF88946">
    <property type="entry name" value="Sigma2 domain of RNA polymerase sigma factors"/>
    <property type="match status" value="1"/>
</dbReference>
<gene>
    <name evidence="8" type="ORF">AKJ09_00624</name>
</gene>
<evidence type="ECO:0000256" key="1">
    <source>
        <dbReference type="ARBA" id="ARBA00010641"/>
    </source>
</evidence>
<dbReference type="STRING" id="1391654.AKJ09_00624"/>
<dbReference type="Pfam" id="PF08281">
    <property type="entry name" value="Sigma70_r4_2"/>
    <property type="match status" value="1"/>
</dbReference>
<dbReference type="InterPro" id="IPR013324">
    <property type="entry name" value="RNA_pol_sigma_r3/r4-like"/>
</dbReference>
<keyword evidence="2" id="KW-0805">Transcription regulation</keyword>
<organism evidence="8 9">
    <name type="scientific">Labilithrix luteola</name>
    <dbReference type="NCBI Taxonomy" id="1391654"/>
    <lineage>
        <taxon>Bacteria</taxon>
        <taxon>Pseudomonadati</taxon>
        <taxon>Myxococcota</taxon>
        <taxon>Polyangia</taxon>
        <taxon>Polyangiales</taxon>
        <taxon>Labilitrichaceae</taxon>
        <taxon>Labilithrix</taxon>
    </lineage>
</organism>
<dbReference type="InterPro" id="IPR039425">
    <property type="entry name" value="RNA_pol_sigma-70-like"/>
</dbReference>
<dbReference type="Proteomes" id="UP000064967">
    <property type="component" value="Chromosome"/>
</dbReference>
<evidence type="ECO:0000256" key="3">
    <source>
        <dbReference type="ARBA" id="ARBA00023082"/>
    </source>
</evidence>
<dbReference type="InterPro" id="IPR007627">
    <property type="entry name" value="RNA_pol_sigma70_r2"/>
</dbReference>
<evidence type="ECO:0000256" key="4">
    <source>
        <dbReference type="ARBA" id="ARBA00023125"/>
    </source>
</evidence>